<keyword evidence="3" id="KW-0732">Signal</keyword>
<evidence type="ECO:0000256" key="2">
    <source>
        <dbReference type="SAM" id="Phobius"/>
    </source>
</evidence>
<evidence type="ECO:0000313" key="5">
    <source>
        <dbReference type="EMBL" id="CAI5710760.1"/>
    </source>
</evidence>
<dbReference type="Proteomes" id="UP001157938">
    <property type="component" value="Unassembled WGS sequence"/>
</dbReference>
<sequence length="324" mass="34303">MDKLVLFTVITLLLLQVDAHAHTLDHQEIKSSVLDADISFSSSRTSANVEDLVPDAAGSSFLGHDDSLEKAIHGKVLRSNMEAIASTFVSAAVESPLSSVSSPEILSFSPCDEEASSSVATRYRESDAASSSSSRDEAGIIGNIEPTAACSNFGSTFTAAVASDSFSDVATSGQSPATDKPTFQSFTDGSRYSAGTVEPKQEQVVVESTSLEVSALPRQITDSRRKAYISTSTSTHSGDEAILPADQLSSSTNEGNDTSNTNSALFYSFLVLGIAGLVCAVLVYIIKWRVTARNSIMTPTSPATWSPPPSEVHVVMHRRNVIVL</sequence>
<comment type="caution">
    <text evidence="5">The sequence shown here is derived from an EMBL/GenBank/DDBJ whole genome shotgun (WGS) entry which is preliminary data.</text>
</comment>
<evidence type="ECO:0000256" key="1">
    <source>
        <dbReference type="SAM" id="MobiDB-lite"/>
    </source>
</evidence>
<reference evidence="5" key="2">
    <citation type="submission" date="2022-12" db="EMBL/GenBank/DDBJ databases">
        <authorList>
            <person name="Webb A."/>
        </authorList>
    </citation>
    <scope>NUCLEOTIDE SEQUENCE</scope>
    <source>
        <strain evidence="5">Pf2</strain>
    </source>
</reference>
<organism evidence="5 7">
    <name type="scientific">Peronospora farinosa</name>
    <dbReference type="NCBI Taxonomy" id="134698"/>
    <lineage>
        <taxon>Eukaryota</taxon>
        <taxon>Sar</taxon>
        <taxon>Stramenopiles</taxon>
        <taxon>Oomycota</taxon>
        <taxon>Peronosporomycetes</taxon>
        <taxon>Peronosporales</taxon>
        <taxon>Peronosporaceae</taxon>
        <taxon>Peronospora</taxon>
    </lineage>
</organism>
<feature type="chain" id="PRO_5043830133" evidence="3">
    <location>
        <begin position="22"/>
        <end position="324"/>
    </location>
</feature>
<feature type="compositionally biased region" description="Polar residues" evidence="1">
    <location>
        <begin position="173"/>
        <end position="190"/>
    </location>
</feature>
<keyword evidence="2" id="KW-0812">Transmembrane</keyword>
<reference evidence="4 6" key="1">
    <citation type="submission" date="2021-11" db="EMBL/GenBank/DDBJ databases">
        <authorList>
            <person name="Islam A."/>
            <person name="Islam S."/>
            <person name="Flora M.S."/>
            <person name="Rahman M."/>
            <person name="Ziaur R.M."/>
            <person name="Epstein J.H."/>
            <person name="Hassan M."/>
            <person name="Klassen M."/>
            <person name="Woodard K."/>
            <person name="Webb A."/>
            <person name="Webby R.J."/>
            <person name="El Zowalaty M.E."/>
        </authorList>
    </citation>
    <scope>NUCLEOTIDE SEQUENCE [LARGE SCALE GENOMIC DNA]</scope>
    <source>
        <strain evidence="4">Pf1</strain>
    </source>
</reference>
<name>A0AAV0T1X4_9STRA</name>
<proteinExistence type="predicted"/>
<evidence type="ECO:0000256" key="3">
    <source>
        <dbReference type="SAM" id="SignalP"/>
    </source>
</evidence>
<dbReference type="EMBL" id="CAKLBC010000905">
    <property type="protein sequence ID" value="CAH0488949.1"/>
    <property type="molecule type" value="Genomic_DNA"/>
</dbReference>
<feature type="signal peptide" evidence="3">
    <location>
        <begin position="1"/>
        <end position="21"/>
    </location>
</feature>
<evidence type="ECO:0000313" key="6">
    <source>
        <dbReference type="Proteomes" id="UP001157938"/>
    </source>
</evidence>
<protein>
    <submittedName>
        <fullName evidence="5">Uncharacterized protein</fullName>
    </submittedName>
</protein>
<evidence type="ECO:0000313" key="4">
    <source>
        <dbReference type="EMBL" id="CAH0488949.1"/>
    </source>
</evidence>
<feature type="transmembrane region" description="Helical" evidence="2">
    <location>
        <begin position="264"/>
        <end position="286"/>
    </location>
</feature>
<dbReference type="EMBL" id="CANTFK010000239">
    <property type="protein sequence ID" value="CAI5710760.1"/>
    <property type="molecule type" value="Genomic_DNA"/>
</dbReference>
<dbReference type="AlphaFoldDB" id="A0AAV0T1X4"/>
<accession>A0AAV0T1X4</accession>
<feature type="region of interest" description="Disordered" evidence="1">
    <location>
        <begin position="168"/>
        <end position="198"/>
    </location>
</feature>
<evidence type="ECO:0000313" key="7">
    <source>
        <dbReference type="Proteomes" id="UP001159659"/>
    </source>
</evidence>
<keyword evidence="6" id="KW-1185">Reference proteome</keyword>
<keyword evidence="2" id="KW-1133">Transmembrane helix</keyword>
<keyword evidence="2" id="KW-0472">Membrane</keyword>
<dbReference type="Proteomes" id="UP001159659">
    <property type="component" value="Unassembled WGS sequence"/>
</dbReference>
<feature type="region of interest" description="Disordered" evidence="1">
    <location>
        <begin position="119"/>
        <end position="138"/>
    </location>
</feature>
<gene>
    <name evidence="4" type="ORF">PFR001_LOCUS4400</name>
    <name evidence="5" type="ORF">PFR002_LOCUS2260</name>
</gene>